<proteinExistence type="predicted"/>
<feature type="domain" description="Reverse transcriptase zinc-binding" evidence="1">
    <location>
        <begin position="11"/>
        <end position="95"/>
    </location>
</feature>
<sequence>MCWKPARSKGFQVKSFYTQLTSPSLGFFPWKSIWKAKVPPRVAFFIWTAAALGKILTADNLRRRGITVVSWCYMCKADGESVDHLLLHCPYAKEL</sequence>
<protein>
    <recommendedName>
        <fullName evidence="1">Reverse transcriptase zinc-binding domain-containing protein</fullName>
    </recommendedName>
</protein>
<dbReference type="Pfam" id="PF13966">
    <property type="entry name" value="zf-RVT"/>
    <property type="match status" value="1"/>
</dbReference>
<accession>A0A2N9GAU4</accession>
<evidence type="ECO:0000313" key="2">
    <source>
        <dbReference type="EMBL" id="SPC96643.1"/>
    </source>
</evidence>
<dbReference type="InterPro" id="IPR026960">
    <property type="entry name" value="RVT-Znf"/>
</dbReference>
<evidence type="ECO:0000313" key="3">
    <source>
        <dbReference type="EMBL" id="SPD21220.1"/>
    </source>
</evidence>
<dbReference type="EMBL" id="OIVN01001687">
    <property type="protein sequence ID" value="SPC96643.1"/>
    <property type="molecule type" value="Genomic_DNA"/>
</dbReference>
<dbReference type="AlphaFoldDB" id="A0A2N9GAU4"/>
<name>A0A2N9GAU4_FAGSY</name>
<evidence type="ECO:0000259" key="1">
    <source>
        <dbReference type="Pfam" id="PF13966"/>
    </source>
</evidence>
<dbReference type="EMBL" id="OIVN01005171">
    <property type="protein sequence ID" value="SPD21220.1"/>
    <property type="molecule type" value="Genomic_DNA"/>
</dbReference>
<organism evidence="2">
    <name type="scientific">Fagus sylvatica</name>
    <name type="common">Beechnut</name>
    <dbReference type="NCBI Taxonomy" id="28930"/>
    <lineage>
        <taxon>Eukaryota</taxon>
        <taxon>Viridiplantae</taxon>
        <taxon>Streptophyta</taxon>
        <taxon>Embryophyta</taxon>
        <taxon>Tracheophyta</taxon>
        <taxon>Spermatophyta</taxon>
        <taxon>Magnoliopsida</taxon>
        <taxon>eudicotyledons</taxon>
        <taxon>Gunneridae</taxon>
        <taxon>Pentapetalae</taxon>
        <taxon>rosids</taxon>
        <taxon>fabids</taxon>
        <taxon>Fagales</taxon>
        <taxon>Fagaceae</taxon>
        <taxon>Fagus</taxon>
    </lineage>
</organism>
<reference evidence="2" key="1">
    <citation type="submission" date="2018-02" db="EMBL/GenBank/DDBJ databases">
        <authorList>
            <person name="Cohen D.B."/>
            <person name="Kent A.D."/>
        </authorList>
    </citation>
    <scope>NUCLEOTIDE SEQUENCE</scope>
</reference>
<gene>
    <name evidence="2" type="ORF">FSB_LOCUS24525</name>
    <name evidence="3" type="ORF">FSB_LOCUS49102</name>
</gene>